<reference evidence="2" key="2">
    <citation type="submission" date="2023-06" db="EMBL/GenBank/DDBJ databases">
        <authorList>
            <person name="Kobayashi Y."/>
            <person name="Kayamori A."/>
            <person name="Aoki K."/>
            <person name="Shiwa Y."/>
            <person name="Fujita N."/>
            <person name="Sugita T."/>
            <person name="Iwasaki W."/>
            <person name="Tanaka N."/>
            <person name="Takashima M."/>
        </authorList>
    </citation>
    <scope>NUCLEOTIDE SEQUENCE</scope>
    <source>
        <strain evidence="2">HIS016</strain>
    </source>
</reference>
<organism evidence="2 3">
    <name type="scientific">Cutaneotrichosporon spelunceum</name>
    <dbReference type="NCBI Taxonomy" id="1672016"/>
    <lineage>
        <taxon>Eukaryota</taxon>
        <taxon>Fungi</taxon>
        <taxon>Dikarya</taxon>
        <taxon>Basidiomycota</taxon>
        <taxon>Agaricomycotina</taxon>
        <taxon>Tremellomycetes</taxon>
        <taxon>Trichosporonales</taxon>
        <taxon>Trichosporonaceae</taxon>
        <taxon>Cutaneotrichosporon</taxon>
    </lineage>
</organism>
<gene>
    <name evidence="2" type="ORF">CspeluHIS016_0502580</name>
</gene>
<sequence length="239" mass="26552">MTVGIMEGADDSGKLASIKDSANGGSIELGPEFTQAEDPQDQADPQDQNDQGHHQHGEGCCSGDDCVCAFATRKIIQAFLPVLSEEREAEFVGWTANEETWACVPNPNAPPFAFVETMYNFKYDNVANEEPAVNSYMKVLNTLSHHIKAFPSPFFSGLTYTSKLTPHGINEHTSRILIPTQRFGAWIGILVEMHDQRATIFDLCATLCEHDLEEIKGRLSPFDLEEHHIMTMSWHSHGS</sequence>
<proteinExistence type="predicted"/>
<dbReference type="Proteomes" id="UP001222932">
    <property type="component" value="Unassembled WGS sequence"/>
</dbReference>
<dbReference type="AlphaFoldDB" id="A0AAD3TWM9"/>
<evidence type="ECO:0000313" key="2">
    <source>
        <dbReference type="EMBL" id="GMK58226.1"/>
    </source>
</evidence>
<comment type="caution">
    <text evidence="2">The sequence shown here is derived from an EMBL/GenBank/DDBJ whole genome shotgun (WGS) entry which is preliminary data.</text>
</comment>
<reference evidence="2" key="1">
    <citation type="journal article" date="2023" name="BMC Genomics">
        <title>Chromosome-level genome assemblies of Cutaneotrichosporon spp. (Trichosporonales, Basidiomycota) reveal imbalanced evolution between nucleotide sequences and chromosome synteny.</title>
        <authorList>
            <person name="Kobayashi Y."/>
            <person name="Kayamori A."/>
            <person name="Aoki K."/>
            <person name="Shiwa Y."/>
            <person name="Matsutani M."/>
            <person name="Fujita N."/>
            <person name="Sugita T."/>
            <person name="Iwasaki W."/>
            <person name="Tanaka N."/>
            <person name="Takashima M."/>
        </authorList>
    </citation>
    <scope>NUCLEOTIDE SEQUENCE</scope>
    <source>
        <strain evidence="2">HIS016</strain>
    </source>
</reference>
<dbReference type="EMBL" id="BTCM01000005">
    <property type="protein sequence ID" value="GMK58226.1"/>
    <property type="molecule type" value="Genomic_DNA"/>
</dbReference>
<keyword evidence="3" id="KW-1185">Reference proteome</keyword>
<evidence type="ECO:0000313" key="3">
    <source>
        <dbReference type="Proteomes" id="UP001222932"/>
    </source>
</evidence>
<accession>A0AAD3TWM9</accession>
<protein>
    <submittedName>
        <fullName evidence="2">Uncharacterized protein</fullName>
    </submittedName>
</protein>
<evidence type="ECO:0000256" key="1">
    <source>
        <dbReference type="SAM" id="MobiDB-lite"/>
    </source>
</evidence>
<feature type="region of interest" description="Disordered" evidence="1">
    <location>
        <begin position="1"/>
        <end position="56"/>
    </location>
</feature>
<name>A0AAD3TWM9_9TREE</name>